<organism evidence="1 2">
    <name type="scientific">Araneus ventricosus</name>
    <name type="common">Orbweaver spider</name>
    <name type="synonym">Epeira ventricosa</name>
    <dbReference type="NCBI Taxonomy" id="182803"/>
    <lineage>
        <taxon>Eukaryota</taxon>
        <taxon>Metazoa</taxon>
        <taxon>Ecdysozoa</taxon>
        <taxon>Arthropoda</taxon>
        <taxon>Chelicerata</taxon>
        <taxon>Arachnida</taxon>
        <taxon>Araneae</taxon>
        <taxon>Araneomorphae</taxon>
        <taxon>Entelegynae</taxon>
        <taxon>Araneoidea</taxon>
        <taxon>Araneidae</taxon>
        <taxon>Araneus</taxon>
    </lineage>
</organism>
<gene>
    <name evidence="1" type="ORF">AVEN_242660_1</name>
</gene>
<dbReference type="Proteomes" id="UP000499080">
    <property type="component" value="Unassembled WGS sequence"/>
</dbReference>
<dbReference type="AlphaFoldDB" id="A0A4Y2I8J4"/>
<reference evidence="1 2" key="1">
    <citation type="journal article" date="2019" name="Sci. Rep.">
        <title>Orb-weaving spider Araneus ventricosus genome elucidates the spidroin gene catalogue.</title>
        <authorList>
            <person name="Kono N."/>
            <person name="Nakamura H."/>
            <person name="Ohtoshi R."/>
            <person name="Moran D.A.P."/>
            <person name="Shinohara A."/>
            <person name="Yoshida Y."/>
            <person name="Fujiwara M."/>
            <person name="Mori M."/>
            <person name="Tomita M."/>
            <person name="Arakawa K."/>
        </authorList>
    </citation>
    <scope>NUCLEOTIDE SEQUENCE [LARGE SCALE GENOMIC DNA]</scope>
</reference>
<dbReference type="EMBL" id="BGPR01002458">
    <property type="protein sequence ID" value="GBM73810.1"/>
    <property type="molecule type" value="Genomic_DNA"/>
</dbReference>
<name>A0A4Y2I8J4_ARAVE</name>
<evidence type="ECO:0000313" key="2">
    <source>
        <dbReference type="Proteomes" id="UP000499080"/>
    </source>
</evidence>
<keyword evidence="2" id="KW-1185">Reference proteome</keyword>
<proteinExistence type="predicted"/>
<comment type="caution">
    <text evidence="1">The sequence shown here is derived from an EMBL/GenBank/DDBJ whole genome shotgun (WGS) entry which is preliminary data.</text>
</comment>
<accession>A0A4Y2I8J4</accession>
<sequence>MDISDSSSLDLNFLKSDKSIQEEIKRAANNGVASFTFFCSAINRGIPRCYPKNLKDDFCVKITSPRNIELLKMARQDKILCTTKSPDTAFELSKIDKILSIPVKCTLQYENISSRFLFPVIPSDTLLQEIAEEIKQENDLSVKEIRRFIKRTNGTVLPSDKVLVTTYGTSLPPEIHICQTTKKNSLIYKQSSNV</sequence>
<protein>
    <submittedName>
        <fullName evidence="1">Uncharacterized protein</fullName>
    </submittedName>
</protein>
<evidence type="ECO:0000313" key="1">
    <source>
        <dbReference type="EMBL" id="GBM73810.1"/>
    </source>
</evidence>